<feature type="transmembrane region" description="Helical" evidence="1">
    <location>
        <begin position="6"/>
        <end position="27"/>
    </location>
</feature>
<organism evidence="2 3">
    <name type="scientific">Brachybacterium phenoliresistens</name>
    <dbReference type="NCBI Taxonomy" id="396014"/>
    <lineage>
        <taxon>Bacteria</taxon>
        <taxon>Bacillati</taxon>
        <taxon>Actinomycetota</taxon>
        <taxon>Actinomycetes</taxon>
        <taxon>Micrococcales</taxon>
        <taxon>Dermabacteraceae</taxon>
        <taxon>Brachybacterium</taxon>
    </lineage>
</organism>
<keyword evidence="1" id="KW-0812">Transmembrane</keyword>
<evidence type="ECO:0000313" key="3">
    <source>
        <dbReference type="Proteomes" id="UP000023067"/>
    </source>
</evidence>
<accession>Z9JMS3</accession>
<evidence type="ECO:0000313" key="2">
    <source>
        <dbReference type="EMBL" id="EWS79479.1"/>
    </source>
</evidence>
<dbReference type="AlphaFoldDB" id="Z9JMS3"/>
<name>Z9JMS3_9MICO</name>
<dbReference type="HOGENOM" id="CLU_2477246_0_0_11"/>
<keyword evidence="1" id="KW-0472">Membrane</keyword>
<dbReference type="PATRIC" id="fig|396014.3.peg.3717"/>
<proteinExistence type="predicted"/>
<dbReference type="STRING" id="396014.BF93_13405"/>
<protein>
    <submittedName>
        <fullName evidence="2">Uncharacterized protein</fullName>
    </submittedName>
</protein>
<dbReference type="RefSeq" id="WP_051487227.1">
    <property type="nucleotide sequence ID" value="NZ_BAAAOW010000007.1"/>
</dbReference>
<gene>
    <name evidence="2" type="ORF">BF93_13405</name>
</gene>
<dbReference type="EMBL" id="JDYK01000038">
    <property type="protein sequence ID" value="EWS79479.1"/>
    <property type="molecule type" value="Genomic_DNA"/>
</dbReference>
<dbReference type="Proteomes" id="UP000023067">
    <property type="component" value="Unassembled WGS sequence"/>
</dbReference>
<comment type="caution">
    <text evidence="2">The sequence shown here is derived from an EMBL/GenBank/DDBJ whole genome shotgun (WGS) entry which is preliminary data.</text>
</comment>
<evidence type="ECO:0000256" key="1">
    <source>
        <dbReference type="SAM" id="Phobius"/>
    </source>
</evidence>
<dbReference type="OrthoDB" id="6001663at2"/>
<sequence>MSALGLLMILAGMVIGPITTLVIYLVLSRRHRNVPLRFVFESGTRTEVANLRSRDVRLGANNRQREDRMVGANSSQHLARVQKILVR</sequence>
<reference evidence="2 3" key="1">
    <citation type="submission" date="2014-02" db="EMBL/GenBank/DDBJ databases">
        <title>Genome sequence of Brachybacterium phenoliresistens strain W13A50.</title>
        <authorList>
            <person name="Wang X."/>
        </authorList>
    </citation>
    <scope>NUCLEOTIDE SEQUENCE [LARGE SCALE GENOMIC DNA]</scope>
    <source>
        <strain evidence="2 3">W13A50</strain>
    </source>
</reference>
<keyword evidence="3" id="KW-1185">Reference proteome</keyword>
<keyword evidence="1" id="KW-1133">Transmembrane helix</keyword>